<protein>
    <submittedName>
        <fullName evidence="1">Uncharacterized protein</fullName>
    </submittedName>
</protein>
<dbReference type="EMBL" id="CM000785">
    <property type="protein sequence ID" value="AQL02442.1"/>
    <property type="molecule type" value="Genomic_DNA"/>
</dbReference>
<name>A0A1D6NWF2_MAIZE</name>
<dbReference type="InParanoid" id="A0A1D6NWF2"/>
<evidence type="ECO:0000313" key="1">
    <source>
        <dbReference type="EMBL" id="AQL02440.1"/>
    </source>
</evidence>
<accession>A0A1D6NWF2</accession>
<dbReference type="EMBL" id="CM000785">
    <property type="protein sequence ID" value="AQL02441.1"/>
    <property type="molecule type" value="Genomic_DNA"/>
</dbReference>
<organism evidence="1">
    <name type="scientific">Zea mays</name>
    <name type="common">Maize</name>
    <dbReference type="NCBI Taxonomy" id="4577"/>
    <lineage>
        <taxon>Eukaryota</taxon>
        <taxon>Viridiplantae</taxon>
        <taxon>Streptophyta</taxon>
        <taxon>Embryophyta</taxon>
        <taxon>Tracheophyta</taxon>
        <taxon>Spermatophyta</taxon>
        <taxon>Magnoliopsida</taxon>
        <taxon>Liliopsida</taxon>
        <taxon>Poales</taxon>
        <taxon>Poaceae</taxon>
        <taxon>PACMAD clade</taxon>
        <taxon>Panicoideae</taxon>
        <taxon>Andropogonodae</taxon>
        <taxon>Andropogoneae</taxon>
        <taxon>Tripsacinae</taxon>
        <taxon>Zea</taxon>
    </lineage>
</organism>
<proteinExistence type="predicted"/>
<gene>
    <name evidence="1" type="ORF">ZEAMMB73_Zm00001d045511</name>
</gene>
<dbReference type="AlphaFoldDB" id="A0A1D6NWF2"/>
<reference evidence="1" key="1">
    <citation type="submission" date="2015-12" db="EMBL/GenBank/DDBJ databases">
        <title>Update maize B73 reference genome by single molecule sequencing technologies.</title>
        <authorList>
            <consortium name="Maize Genome Sequencing Project"/>
            <person name="Ware D."/>
        </authorList>
    </citation>
    <scope>NUCLEOTIDE SEQUENCE</scope>
    <source>
        <tissue evidence="1">Seedling</tissue>
    </source>
</reference>
<dbReference type="EMBL" id="CM000785">
    <property type="protein sequence ID" value="AQL02440.1"/>
    <property type="molecule type" value="Genomic_DNA"/>
</dbReference>
<sequence length="139" mass="15724">MLVATGADAWLQAFGGPTLLPRVKVLASHEEDARKENDMVEEILIPKFLPMDFIPHVLIVCHFFCLWNFHGQIASSKQLVAIGLFRFVLHETCSSPSSSLPPSKLCSTTYGKELDKVTGQKRYTDSNWRQVVTFMFSNY</sequence>
<dbReference type="IntAct" id="A0A1D6NWF2">
    <property type="interactions" value="36"/>
</dbReference>